<feature type="binding site" evidence="4">
    <location>
        <position position="116"/>
    </location>
    <ligand>
        <name>ATP</name>
        <dbReference type="ChEBI" id="CHEBI:30616"/>
    </ligand>
</feature>
<dbReference type="Gene3D" id="1.25.40.10">
    <property type="entry name" value="Tetratricopeptide repeat domain"/>
    <property type="match status" value="4"/>
</dbReference>
<gene>
    <name evidence="7" type="ORF">J421_4952</name>
</gene>
<keyword evidence="2 4" id="KW-0067">ATP-binding</keyword>
<dbReference type="GO" id="GO:0005524">
    <property type="term" value="F:ATP binding"/>
    <property type="evidence" value="ECO:0007669"/>
    <property type="project" value="UniProtKB-UniRule"/>
</dbReference>
<reference evidence="7 8" key="1">
    <citation type="journal article" date="2014" name="Genome Announc.">
        <title>Genome Sequence and Methylome of Soil Bacterium Gemmatirosa kalamazoonensis KBS708T, a Member of the Rarely Cultivated Gemmatimonadetes Phylum.</title>
        <authorList>
            <person name="Debruyn J.M."/>
            <person name="Radosevich M."/>
            <person name="Wommack K.E."/>
            <person name="Polson S.W."/>
            <person name="Hauser L.J."/>
            <person name="Fawaz M.N."/>
            <person name="Korlach J."/>
            <person name="Tsai Y.C."/>
        </authorList>
    </citation>
    <scope>NUCLEOTIDE SEQUENCE [LARGE SCALE GENOMIC DNA]</scope>
    <source>
        <strain evidence="7 8">KBS708</strain>
        <plasmid evidence="8">Plasmid 1</plasmid>
    </source>
</reference>
<dbReference type="EMBL" id="CP007129">
    <property type="protein sequence ID" value="AHG92487.1"/>
    <property type="molecule type" value="Genomic_DNA"/>
</dbReference>
<keyword evidence="1 4" id="KW-0547">Nucleotide-binding</keyword>
<evidence type="ECO:0000313" key="8">
    <source>
        <dbReference type="Proteomes" id="UP000019151"/>
    </source>
</evidence>
<dbReference type="OrthoDB" id="9783151at2"/>
<feature type="repeat" description="TPR" evidence="3">
    <location>
        <begin position="752"/>
        <end position="785"/>
    </location>
</feature>
<evidence type="ECO:0000256" key="4">
    <source>
        <dbReference type="PROSITE-ProRule" id="PRU10141"/>
    </source>
</evidence>
<dbReference type="SMART" id="SM00220">
    <property type="entry name" value="S_TKc"/>
    <property type="match status" value="1"/>
</dbReference>
<evidence type="ECO:0000256" key="5">
    <source>
        <dbReference type="SAM" id="Phobius"/>
    </source>
</evidence>
<evidence type="ECO:0000256" key="1">
    <source>
        <dbReference type="ARBA" id="ARBA00022741"/>
    </source>
</evidence>
<dbReference type="SMART" id="SM00028">
    <property type="entry name" value="TPR"/>
    <property type="match status" value="9"/>
</dbReference>
<feature type="domain" description="Protein kinase" evidence="6">
    <location>
        <begin position="85"/>
        <end position="347"/>
    </location>
</feature>
<dbReference type="InterPro" id="IPR011009">
    <property type="entry name" value="Kinase-like_dom_sf"/>
</dbReference>
<dbReference type="InterPro" id="IPR008271">
    <property type="entry name" value="Ser/Thr_kinase_AS"/>
</dbReference>
<dbReference type="Pfam" id="PF13374">
    <property type="entry name" value="TPR_10"/>
    <property type="match status" value="1"/>
</dbReference>
<evidence type="ECO:0000256" key="2">
    <source>
        <dbReference type="ARBA" id="ARBA00022840"/>
    </source>
</evidence>
<dbReference type="PANTHER" id="PTHR46082">
    <property type="entry name" value="ATP/GTP-BINDING PROTEIN-RELATED"/>
    <property type="match status" value="1"/>
</dbReference>
<feature type="transmembrane region" description="Helical" evidence="5">
    <location>
        <begin position="372"/>
        <end position="389"/>
    </location>
</feature>
<dbReference type="PANTHER" id="PTHR46082:SF6">
    <property type="entry name" value="AAA+ ATPASE DOMAIN-CONTAINING PROTEIN-RELATED"/>
    <property type="match status" value="1"/>
</dbReference>
<protein>
    <submittedName>
        <fullName evidence="7">Protein kinase</fullName>
    </submittedName>
</protein>
<keyword evidence="7" id="KW-0808">Transferase</keyword>
<evidence type="ECO:0000313" key="7">
    <source>
        <dbReference type="EMBL" id="AHG92487.1"/>
    </source>
</evidence>
<dbReference type="KEGG" id="gba:J421_4952"/>
<dbReference type="Gene3D" id="1.10.510.10">
    <property type="entry name" value="Transferase(Phosphotransferase) domain 1"/>
    <property type="match status" value="1"/>
</dbReference>
<proteinExistence type="predicted"/>
<keyword evidence="5" id="KW-1133">Transmembrane helix</keyword>
<dbReference type="PROSITE" id="PS50011">
    <property type="entry name" value="PROTEIN_KINASE_DOM"/>
    <property type="match status" value="1"/>
</dbReference>
<accession>W0RPR7</accession>
<dbReference type="CDD" id="cd14014">
    <property type="entry name" value="STKc_PknB_like"/>
    <property type="match status" value="1"/>
</dbReference>
<dbReference type="HOGENOM" id="CLU_007799_1_0_0"/>
<keyword evidence="3" id="KW-0802">TPR repeat</keyword>
<dbReference type="AlphaFoldDB" id="W0RPR7"/>
<organism evidence="7 8">
    <name type="scientific">Gemmatirosa kalamazoonensis</name>
    <dbReference type="NCBI Taxonomy" id="861299"/>
    <lineage>
        <taxon>Bacteria</taxon>
        <taxon>Pseudomonadati</taxon>
        <taxon>Gemmatimonadota</taxon>
        <taxon>Gemmatimonadia</taxon>
        <taxon>Gemmatimonadales</taxon>
        <taxon>Gemmatimonadaceae</taxon>
        <taxon>Gemmatirosa</taxon>
    </lineage>
</organism>
<dbReference type="PROSITE" id="PS00107">
    <property type="entry name" value="PROTEIN_KINASE_ATP"/>
    <property type="match status" value="1"/>
</dbReference>
<dbReference type="InParanoid" id="W0RPR7"/>
<dbReference type="SUPFAM" id="SSF48452">
    <property type="entry name" value="TPR-like"/>
    <property type="match status" value="4"/>
</dbReference>
<dbReference type="RefSeq" id="WP_158508893.1">
    <property type="nucleotide sequence ID" value="NZ_CP007129.1"/>
</dbReference>
<dbReference type="PROSITE" id="PS00108">
    <property type="entry name" value="PROTEIN_KINASE_ST"/>
    <property type="match status" value="1"/>
</dbReference>
<keyword evidence="7" id="KW-0614">Plasmid</keyword>
<keyword evidence="5" id="KW-0472">Membrane</keyword>
<dbReference type="InterPro" id="IPR000719">
    <property type="entry name" value="Prot_kinase_dom"/>
</dbReference>
<evidence type="ECO:0000256" key="3">
    <source>
        <dbReference type="PROSITE-ProRule" id="PRU00339"/>
    </source>
</evidence>
<dbReference type="Pfam" id="PF00069">
    <property type="entry name" value="Pkinase"/>
    <property type="match status" value="1"/>
</dbReference>
<dbReference type="SUPFAM" id="SSF56112">
    <property type="entry name" value="Protein kinase-like (PK-like)"/>
    <property type="match status" value="1"/>
</dbReference>
<keyword evidence="8" id="KW-1185">Reference proteome</keyword>
<dbReference type="Gene3D" id="3.30.200.20">
    <property type="entry name" value="Phosphorylase Kinase, domain 1"/>
    <property type="match status" value="1"/>
</dbReference>
<dbReference type="Pfam" id="PF13424">
    <property type="entry name" value="TPR_12"/>
    <property type="match status" value="5"/>
</dbReference>
<dbReference type="GO" id="GO:0004672">
    <property type="term" value="F:protein kinase activity"/>
    <property type="evidence" value="ECO:0007669"/>
    <property type="project" value="InterPro"/>
</dbReference>
<dbReference type="InterPro" id="IPR011990">
    <property type="entry name" value="TPR-like_helical_dom_sf"/>
</dbReference>
<dbReference type="InterPro" id="IPR053137">
    <property type="entry name" value="NLR-like"/>
</dbReference>
<dbReference type="Proteomes" id="UP000019151">
    <property type="component" value="Plasmid 1"/>
</dbReference>
<dbReference type="PROSITE" id="PS50005">
    <property type="entry name" value="TPR"/>
    <property type="match status" value="1"/>
</dbReference>
<geneLocation type="plasmid" evidence="7 8">
    <name>1</name>
</geneLocation>
<name>W0RPR7_9BACT</name>
<evidence type="ECO:0000259" key="6">
    <source>
        <dbReference type="PROSITE" id="PS50011"/>
    </source>
</evidence>
<keyword evidence="7" id="KW-0418">Kinase</keyword>
<dbReference type="InterPro" id="IPR017441">
    <property type="entry name" value="Protein_kinase_ATP_BS"/>
</dbReference>
<keyword evidence="5" id="KW-0812">Transmembrane</keyword>
<sequence length="938" mass="100727">MAAIDRDRWRVIEPLLDSALELPMEQRDGWLDALRAESPTLAADLAALLDAERSADRRGLLVEPLATPFTNALGGSLEGTELGAYTLERPLGHGGMGSVWLARRTDGRFEGRVAVKLLALALLTRAGQERFRREGSALARLTHPGIARLLDAGVSAGGQPYLVLEYVDGVTIDAWADARSLGTTERVRLVLDVLDAVAHAHANLVVHRDLKPSNILVTADGHAKLLDFGIAKLLDVDVAARTTLTAEEGRALTPEFAAPEQVRGDPVTTATDVYAAGVLLYLLLSGRHPTAEGRRTPTDVVAATLAVQPARLGLGDLDTILAKALRKEPHERYQTAAALADDLSRYLRHEPVRARGDSLAYRVRKFVRRHRVAVAGAAAGVVLLAGAGLRERTLRARAQAEARKAAVVAQYLESVFGGADPYGVPNEKPGDVTARVLLDRGAARIDSALAGEPDVQAQLRVALGRVYVSLGVFDRAVPVLRRALGQRRTLYGPRHPAVAEVANALGVALREVDSLDAAEPLLREALAQRRAFASGPDTGVATSLRDLSVLLEERDDLAGAERLLREALAIRRSVYGPASEQVAASLGDLGVLFYQQSRYDEAEPLQRQALAIKRRLYGDEHVITAFTMHDLAQVQAQRDHLAEAESLYRRALAVDRKALGSAHPVVVLDLNNFGDMLYRLAGRPGDAVPLLRESLAITRKLYGARHRDAAAALNNLSNALRGIGDFAGAEAAVREAMEINTALYGPEHSRVALNLNSLGGVLAQSGRNEEAIPIFRQALALTARTEGPDDQNTLVTTSNLGRALRDAGHLAEAERVLRALLARSDTATAAHRLIQRTVLVALGRTLTQTGRAAEARPLLERGLALASGQLTASDPRLADARYGLGACLVELGEYARADTLLRQARAALDPQRRAQPLLSALTDTALARLAERSGGRTK</sequence>
<dbReference type="InterPro" id="IPR019734">
    <property type="entry name" value="TPR_rpt"/>
</dbReference>